<dbReference type="InParanoid" id="A0A061G4S5"/>
<feature type="region of interest" description="Disordered" evidence="1">
    <location>
        <begin position="85"/>
        <end position="111"/>
    </location>
</feature>
<evidence type="ECO:0000256" key="1">
    <source>
        <dbReference type="SAM" id="MobiDB-lite"/>
    </source>
</evidence>
<dbReference type="Gramene" id="EOY22039">
    <property type="protein sequence ID" value="EOY22039"/>
    <property type="gene ID" value="TCM_014224"/>
</dbReference>
<gene>
    <name evidence="2" type="ORF">TCM_014224</name>
</gene>
<reference evidence="2 3" key="1">
    <citation type="journal article" date="2013" name="Genome Biol.">
        <title>The genome sequence of the most widely cultivated cacao type and its use to identify candidate genes regulating pod color.</title>
        <authorList>
            <person name="Motamayor J.C."/>
            <person name="Mockaitis K."/>
            <person name="Schmutz J."/>
            <person name="Haiminen N."/>
            <person name="Iii D.L."/>
            <person name="Cornejo O."/>
            <person name="Findley S.D."/>
            <person name="Zheng P."/>
            <person name="Utro F."/>
            <person name="Royaert S."/>
            <person name="Saski C."/>
            <person name="Jenkins J."/>
            <person name="Podicheti R."/>
            <person name="Zhao M."/>
            <person name="Scheffler B.E."/>
            <person name="Stack J.C."/>
            <person name="Feltus F.A."/>
            <person name="Mustiga G.M."/>
            <person name="Amores F."/>
            <person name="Phillips W."/>
            <person name="Marelli J.P."/>
            <person name="May G.D."/>
            <person name="Shapiro H."/>
            <person name="Ma J."/>
            <person name="Bustamante C.D."/>
            <person name="Schnell R.J."/>
            <person name="Main D."/>
            <person name="Gilbert D."/>
            <person name="Parida L."/>
            <person name="Kuhn D.N."/>
        </authorList>
    </citation>
    <scope>NUCLEOTIDE SEQUENCE [LARGE SCALE GENOMIC DNA]</scope>
    <source>
        <strain evidence="3">cv. Matina 1-6</strain>
    </source>
</reference>
<evidence type="ECO:0000313" key="3">
    <source>
        <dbReference type="Proteomes" id="UP000026915"/>
    </source>
</evidence>
<sequence>MAGPLSKVRKVDEDVVTVRQLRWVMWKHSRDMLELKGSIQSLKDAMQTLEDHIGDAFVQHDELQYDYANQNDHGQDDELDVDVPAIDHDGVGAEGDNVPHADEVVGRDGNL</sequence>
<accession>A0A061G4S5</accession>
<keyword evidence="3" id="KW-1185">Reference proteome</keyword>
<organism evidence="2 3">
    <name type="scientific">Theobroma cacao</name>
    <name type="common">Cacao</name>
    <name type="synonym">Cocoa</name>
    <dbReference type="NCBI Taxonomy" id="3641"/>
    <lineage>
        <taxon>Eukaryota</taxon>
        <taxon>Viridiplantae</taxon>
        <taxon>Streptophyta</taxon>
        <taxon>Embryophyta</taxon>
        <taxon>Tracheophyta</taxon>
        <taxon>Spermatophyta</taxon>
        <taxon>Magnoliopsida</taxon>
        <taxon>eudicotyledons</taxon>
        <taxon>Gunneridae</taxon>
        <taxon>Pentapetalae</taxon>
        <taxon>rosids</taxon>
        <taxon>malvids</taxon>
        <taxon>Malvales</taxon>
        <taxon>Malvaceae</taxon>
        <taxon>Byttnerioideae</taxon>
        <taxon>Theobroma</taxon>
    </lineage>
</organism>
<dbReference type="AlphaFoldDB" id="A0A061G4S5"/>
<protein>
    <submittedName>
        <fullName evidence="2">Uncharacterized protein</fullName>
    </submittedName>
</protein>
<dbReference type="EMBL" id="CM001881">
    <property type="protein sequence ID" value="EOY22039.1"/>
    <property type="molecule type" value="Genomic_DNA"/>
</dbReference>
<dbReference type="Proteomes" id="UP000026915">
    <property type="component" value="Chromosome 3"/>
</dbReference>
<evidence type="ECO:0000313" key="2">
    <source>
        <dbReference type="EMBL" id="EOY22039.1"/>
    </source>
</evidence>
<proteinExistence type="predicted"/>
<name>A0A061G4S5_THECC</name>
<dbReference type="HOGENOM" id="CLU_2162996_0_0_1"/>